<organism evidence="1 2">
    <name type="scientific">Trichonephila inaurata madagascariensis</name>
    <dbReference type="NCBI Taxonomy" id="2747483"/>
    <lineage>
        <taxon>Eukaryota</taxon>
        <taxon>Metazoa</taxon>
        <taxon>Ecdysozoa</taxon>
        <taxon>Arthropoda</taxon>
        <taxon>Chelicerata</taxon>
        <taxon>Arachnida</taxon>
        <taxon>Araneae</taxon>
        <taxon>Araneomorphae</taxon>
        <taxon>Entelegynae</taxon>
        <taxon>Araneoidea</taxon>
        <taxon>Nephilidae</taxon>
        <taxon>Trichonephila</taxon>
        <taxon>Trichonephila inaurata</taxon>
    </lineage>
</organism>
<sequence length="123" mass="14392">MTKVAINVGLDPEIVDFVKDYGCASFVFPSKVAHSYLELKNPVEETWMWKDFMVEKMMSKLSNLPGRRRSAHEPDDWVTRENILPFARWEELVEKRISSFLLPQLLQHELLDVVRSVSIEIDK</sequence>
<dbReference type="AlphaFoldDB" id="A0A8X6MAT8"/>
<evidence type="ECO:0000313" key="2">
    <source>
        <dbReference type="Proteomes" id="UP000886998"/>
    </source>
</evidence>
<accession>A0A8X6MAT8</accession>
<name>A0A8X6MAT8_9ARAC</name>
<comment type="caution">
    <text evidence="1">The sequence shown here is derived from an EMBL/GenBank/DDBJ whole genome shotgun (WGS) entry which is preliminary data.</text>
</comment>
<protein>
    <submittedName>
        <fullName evidence="1">Uncharacterized protein</fullName>
    </submittedName>
</protein>
<keyword evidence="2" id="KW-1185">Reference proteome</keyword>
<evidence type="ECO:0000313" key="1">
    <source>
        <dbReference type="EMBL" id="GFS42301.1"/>
    </source>
</evidence>
<reference evidence="1" key="1">
    <citation type="submission" date="2020-08" db="EMBL/GenBank/DDBJ databases">
        <title>Multicomponent nature underlies the extraordinary mechanical properties of spider dragline silk.</title>
        <authorList>
            <person name="Kono N."/>
            <person name="Nakamura H."/>
            <person name="Mori M."/>
            <person name="Yoshida Y."/>
            <person name="Ohtoshi R."/>
            <person name="Malay A.D."/>
            <person name="Moran D.A.P."/>
            <person name="Tomita M."/>
            <person name="Numata K."/>
            <person name="Arakawa K."/>
        </authorList>
    </citation>
    <scope>NUCLEOTIDE SEQUENCE</scope>
</reference>
<proteinExistence type="predicted"/>
<gene>
    <name evidence="1" type="primary">NCL1_40015</name>
    <name evidence="1" type="ORF">TNIN_465731</name>
</gene>
<dbReference type="EMBL" id="BMAV01025540">
    <property type="protein sequence ID" value="GFS42301.1"/>
    <property type="molecule type" value="Genomic_DNA"/>
</dbReference>
<dbReference type="Proteomes" id="UP000886998">
    <property type="component" value="Unassembled WGS sequence"/>
</dbReference>
<dbReference type="OrthoDB" id="10436036at2759"/>